<feature type="chain" id="PRO_5043957004" description="Ricin B lectin domain-containing protein" evidence="1">
    <location>
        <begin position="17"/>
        <end position="172"/>
    </location>
</feature>
<evidence type="ECO:0000313" key="4">
    <source>
        <dbReference type="Proteomes" id="UP001388673"/>
    </source>
</evidence>
<protein>
    <recommendedName>
        <fullName evidence="2">Ricin B lectin domain-containing protein</fullName>
    </recommendedName>
</protein>
<evidence type="ECO:0000313" key="3">
    <source>
        <dbReference type="EMBL" id="KAK8869443.1"/>
    </source>
</evidence>
<evidence type="ECO:0000259" key="2">
    <source>
        <dbReference type="Pfam" id="PF00652"/>
    </source>
</evidence>
<organism evidence="3 4">
    <name type="scientific">Kwoniella newhampshirensis</name>
    <dbReference type="NCBI Taxonomy" id="1651941"/>
    <lineage>
        <taxon>Eukaryota</taxon>
        <taxon>Fungi</taxon>
        <taxon>Dikarya</taxon>
        <taxon>Basidiomycota</taxon>
        <taxon>Agaricomycotina</taxon>
        <taxon>Tremellomycetes</taxon>
        <taxon>Tremellales</taxon>
        <taxon>Cryptococcaceae</taxon>
        <taxon>Kwoniella</taxon>
    </lineage>
</organism>
<feature type="domain" description="Ricin B lectin" evidence="2">
    <location>
        <begin position="83"/>
        <end position="162"/>
    </location>
</feature>
<dbReference type="InterPro" id="IPR000772">
    <property type="entry name" value="Ricin_B_lectin"/>
</dbReference>
<dbReference type="Gene3D" id="2.80.10.50">
    <property type="match status" value="1"/>
</dbReference>
<accession>A0AAW0Z5I8</accession>
<keyword evidence="4" id="KW-1185">Reference proteome</keyword>
<gene>
    <name evidence="3" type="ORF">IAR55_000007</name>
</gene>
<name>A0AAW0Z5I8_9TREE</name>
<dbReference type="InterPro" id="IPR035992">
    <property type="entry name" value="Ricin_B-like_lectins"/>
</dbReference>
<reference evidence="3 4" key="1">
    <citation type="journal article" date="2024" name="bioRxiv">
        <title>Comparative genomics of Cryptococcus and Kwoniella reveals pathogenesis evolution and contrasting karyotype dynamics via intercentromeric recombination or chromosome fusion.</title>
        <authorList>
            <person name="Coelho M.A."/>
            <person name="David-Palma M."/>
            <person name="Shea T."/>
            <person name="Bowers K."/>
            <person name="McGinley-Smith S."/>
            <person name="Mohammad A.W."/>
            <person name="Gnirke A."/>
            <person name="Yurkov A.M."/>
            <person name="Nowrousian M."/>
            <person name="Sun S."/>
            <person name="Cuomo C.A."/>
            <person name="Heitman J."/>
        </authorList>
    </citation>
    <scope>NUCLEOTIDE SEQUENCE [LARGE SCALE GENOMIC DNA]</scope>
    <source>
        <strain evidence="3 4">CBS 13917</strain>
    </source>
</reference>
<dbReference type="RefSeq" id="XP_066805689.1">
    <property type="nucleotide sequence ID" value="XM_066943147.1"/>
</dbReference>
<dbReference type="KEGG" id="kne:92177267"/>
<dbReference type="PROSITE" id="PS50231">
    <property type="entry name" value="RICIN_B_LECTIN"/>
    <property type="match status" value="1"/>
</dbReference>
<dbReference type="EMBL" id="JBCAWK010000001">
    <property type="protein sequence ID" value="KAK8869443.1"/>
    <property type="molecule type" value="Genomic_DNA"/>
</dbReference>
<proteinExistence type="predicted"/>
<dbReference type="AlphaFoldDB" id="A0AAW0Z5I8"/>
<sequence length="172" mass="18459">MLASLAFALLPLLAAGAPLTKRDTNQLIYAGQRDNLCISVQGGYNTTDSLGFETGNTGLTDGIPVVSVPCHQATRWDIQQGSGSILASGTNFALDAGSNPGNNGALKIWTSYPGLYQQTWYYTDDQRIAITGGDQCLDEGDNGVQTYQCTTGNTNQIWYTTQPTPRNDPVPY</sequence>
<evidence type="ECO:0000256" key="1">
    <source>
        <dbReference type="SAM" id="SignalP"/>
    </source>
</evidence>
<comment type="caution">
    <text evidence="3">The sequence shown here is derived from an EMBL/GenBank/DDBJ whole genome shotgun (WGS) entry which is preliminary data.</text>
</comment>
<feature type="signal peptide" evidence="1">
    <location>
        <begin position="1"/>
        <end position="16"/>
    </location>
</feature>
<dbReference type="Proteomes" id="UP001388673">
    <property type="component" value="Unassembled WGS sequence"/>
</dbReference>
<dbReference type="Pfam" id="PF00652">
    <property type="entry name" value="Ricin_B_lectin"/>
    <property type="match status" value="1"/>
</dbReference>
<keyword evidence="1" id="KW-0732">Signal</keyword>
<dbReference type="GeneID" id="92177267"/>
<dbReference type="SUPFAM" id="SSF50370">
    <property type="entry name" value="Ricin B-like lectins"/>
    <property type="match status" value="1"/>
</dbReference>